<proteinExistence type="predicted"/>
<evidence type="ECO:0000313" key="2">
    <source>
        <dbReference type="Proteomes" id="UP001432322"/>
    </source>
</evidence>
<sequence>YLPTELLGLLTELGREVGNTDIVVGRTGGDSLHARVLIENLFESGIADEIEGVEGLHEVVCLRGSRTVLVEKIVE</sequence>
<dbReference type="AlphaFoldDB" id="A0AAV5VXE0"/>
<organism evidence="1 2">
    <name type="scientific">Pristionchus fissidentatus</name>
    <dbReference type="NCBI Taxonomy" id="1538716"/>
    <lineage>
        <taxon>Eukaryota</taxon>
        <taxon>Metazoa</taxon>
        <taxon>Ecdysozoa</taxon>
        <taxon>Nematoda</taxon>
        <taxon>Chromadorea</taxon>
        <taxon>Rhabditida</taxon>
        <taxon>Rhabditina</taxon>
        <taxon>Diplogasteromorpha</taxon>
        <taxon>Diplogasteroidea</taxon>
        <taxon>Neodiplogasteridae</taxon>
        <taxon>Pristionchus</taxon>
    </lineage>
</organism>
<reference evidence="1" key="1">
    <citation type="submission" date="2023-10" db="EMBL/GenBank/DDBJ databases">
        <title>Genome assembly of Pristionchus species.</title>
        <authorList>
            <person name="Yoshida K."/>
            <person name="Sommer R.J."/>
        </authorList>
    </citation>
    <scope>NUCLEOTIDE SEQUENCE</scope>
    <source>
        <strain evidence="1">RS5133</strain>
    </source>
</reference>
<feature type="non-terminal residue" evidence="1">
    <location>
        <position position="1"/>
    </location>
</feature>
<keyword evidence="2" id="KW-1185">Reference proteome</keyword>
<gene>
    <name evidence="1" type="ORF">PFISCL1PPCAC_14330</name>
</gene>
<comment type="caution">
    <text evidence="1">The sequence shown here is derived from an EMBL/GenBank/DDBJ whole genome shotgun (WGS) entry which is preliminary data.</text>
</comment>
<accession>A0AAV5VXE0</accession>
<name>A0AAV5VXE0_9BILA</name>
<dbReference type="EMBL" id="BTSY01000004">
    <property type="protein sequence ID" value="GMT23033.1"/>
    <property type="molecule type" value="Genomic_DNA"/>
</dbReference>
<evidence type="ECO:0000313" key="1">
    <source>
        <dbReference type="EMBL" id="GMT23033.1"/>
    </source>
</evidence>
<protein>
    <submittedName>
        <fullName evidence="1">Uncharacterized protein</fullName>
    </submittedName>
</protein>
<dbReference type="Proteomes" id="UP001432322">
    <property type="component" value="Unassembled WGS sequence"/>
</dbReference>